<evidence type="ECO:0000259" key="4">
    <source>
        <dbReference type="PROSITE" id="PS50949"/>
    </source>
</evidence>
<protein>
    <submittedName>
        <fullName evidence="5">GntR family transcriptional regulator</fullName>
    </submittedName>
</protein>
<dbReference type="CDD" id="cd07377">
    <property type="entry name" value="WHTH_GntR"/>
    <property type="match status" value="1"/>
</dbReference>
<accession>A0ABR7RKT8</accession>
<dbReference type="SUPFAM" id="SSF46785">
    <property type="entry name" value="Winged helix' DNA-binding domain"/>
    <property type="match status" value="1"/>
</dbReference>
<evidence type="ECO:0000313" key="5">
    <source>
        <dbReference type="EMBL" id="MBC9207195.1"/>
    </source>
</evidence>
<keyword evidence="3" id="KW-0804">Transcription</keyword>
<feature type="domain" description="HTH gntR-type" evidence="4">
    <location>
        <begin position="11"/>
        <end position="78"/>
    </location>
</feature>
<dbReference type="Pfam" id="PF07729">
    <property type="entry name" value="FCD"/>
    <property type="match status" value="1"/>
</dbReference>
<dbReference type="EMBL" id="JACTVA010000014">
    <property type="protein sequence ID" value="MBC9207195.1"/>
    <property type="molecule type" value="Genomic_DNA"/>
</dbReference>
<dbReference type="InterPro" id="IPR036390">
    <property type="entry name" value="WH_DNA-bd_sf"/>
</dbReference>
<reference evidence="5 6" key="1">
    <citation type="journal article" date="2013" name="Int. J. Syst. Evol. Microbiol.">
        <title>Roseomonas aerophila sp. nov., isolated from air.</title>
        <authorList>
            <person name="Kim S.J."/>
            <person name="Weon H.Y."/>
            <person name="Ahn J.H."/>
            <person name="Hong S.B."/>
            <person name="Seok S.J."/>
            <person name="Whang K.S."/>
            <person name="Kwon S.W."/>
        </authorList>
    </citation>
    <scope>NUCLEOTIDE SEQUENCE [LARGE SCALE GENOMIC DNA]</scope>
    <source>
        <strain evidence="5 6">NBRC 108923</strain>
    </source>
</reference>
<dbReference type="Proteomes" id="UP000626026">
    <property type="component" value="Unassembled WGS sequence"/>
</dbReference>
<dbReference type="SMART" id="SM00895">
    <property type="entry name" value="FCD"/>
    <property type="match status" value="1"/>
</dbReference>
<dbReference type="PANTHER" id="PTHR43537:SF50">
    <property type="entry name" value="TRANSCRIPTIONAL REGULATORY PROTEIN"/>
    <property type="match status" value="1"/>
</dbReference>
<keyword evidence="6" id="KW-1185">Reference proteome</keyword>
<gene>
    <name evidence="5" type="ORF">IBL26_10145</name>
</gene>
<dbReference type="SMART" id="SM00345">
    <property type="entry name" value="HTH_GNTR"/>
    <property type="match status" value="1"/>
</dbReference>
<dbReference type="Gene3D" id="1.20.120.530">
    <property type="entry name" value="GntR ligand-binding domain-like"/>
    <property type="match status" value="1"/>
</dbReference>
<comment type="caution">
    <text evidence="5">The sequence shown here is derived from an EMBL/GenBank/DDBJ whole genome shotgun (WGS) entry which is preliminary data.</text>
</comment>
<dbReference type="InterPro" id="IPR000524">
    <property type="entry name" value="Tscrpt_reg_HTH_GntR"/>
</dbReference>
<dbReference type="PRINTS" id="PR00035">
    <property type="entry name" value="HTHGNTR"/>
</dbReference>
<dbReference type="InterPro" id="IPR011711">
    <property type="entry name" value="GntR_C"/>
</dbReference>
<dbReference type="Gene3D" id="1.10.10.10">
    <property type="entry name" value="Winged helix-like DNA-binding domain superfamily/Winged helix DNA-binding domain"/>
    <property type="match status" value="1"/>
</dbReference>
<keyword evidence="1" id="KW-0805">Transcription regulation</keyword>
<proteinExistence type="predicted"/>
<sequence length="244" mass="26686">MRVAGQAERNPSLGAQLAERIRAAIISAEFDLGEALSEDGLAAAFGVSRTPVREALRLLQTQGLVAVVPKSGTFVFNPTEADIAELCEFRSMLEVKAASLALQRAAAATLAELRPAVESMVQAQAQGDMRLYGRADMAFHLAFFAHCGNRHLAEAYDMCLGRVSALRTHLAFASKGEPARSFADHQRIVAIFAGDDAADLPEILDQHILRTRQNYIEALQDRLRALQRQGTRRDQMRRKLGMAG</sequence>
<dbReference type="RefSeq" id="WP_187784360.1">
    <property type="nucleotide sequence ID" value="NZ_JACTVA010000014.1"/>
</dbReference>
<evidence type="ECO:0000256" key="1">
    <source>
        <dbReference type="ARBA" id="ARBA00023015"/>
    </source>
</evidence>
<dbReference type="InterPro" id="IPR036388">
    <property type="entry name" value="WH-like_DNA-bd_sf"/>
</dbReference>
<organism evidence="5 6">
    <name type="scientific">Teichococcus aerophilus</name>
    <dbReference type="NCBI Taxonomy" id="1224513"/>
    <lineage>
        <taxon>Bacteria</taxon>
        <taxon>Pseudomonadati</taxon>
        <taxon>Pseudomonadota</taxon>
        <taxon>Alphaproteobacteria</taxon>
        <taxon>Acetobacterales</taxon>
        <taxon>Roseomonadaceae</taxon>
        <taxon>Roseomonas</taxon>
    </lineage>
</organism>
<dbReference type="PANTHER" id="PTHR43537">
    <property type="entry name" value="TRANSCRIPTIONAL REGULATOR, GNTR FAMILY"/>
    <property type="match status" value="1"/>
</dbReference>
<dbReference type="SUPFAM" id="SSF48008">
    <property type="entry name" value="GntR ligand-binding domain-like"/>
    <property type="match status" value="1"/>
</dbReference>
<dbReference type="Pfam" id="PF00392">
    <property type="entry name" value="GntR"/>
    <property type="match status" value="1"/>
</dbReference>
<keyword evidence="2" id="KW-0238">DNA-binding</keyword>
<evidence type="ECO:0000256" key="3">
    <source>
        <dbReference type="ARBA" id="ARBA00023163"/>
    </source>
</evidence>
<dbReference type="InterPro" id="IPR008920">
    <property type="entry name" value="TF_FadR/GntR_C"/>
</dbReference>
<evidence type="ECO:0000313" key="6">
    <source>
        <dbReference type="Proteomes" id="UP000626026"/>
    </source>
</evidence>
<evidence type="ECO:0000256" key="2">
    <source>
        <dbReference type="ARBA" id="ARBA00023125"/>
    </source>
</evidence>
<name>A0ABR7RKT8_9PROT</name>
<dbReference type="PROSITE" id="PS50949">
    <property type="entry name" value="HTH_GNTR"/>
    <property type="match status" value="1"/>
</dbReference>